<reference evidence="2 3" key="1">
    <citation type="submission" date="2018-07" db="EMBL/GenBank/DDBJ databases">
        <title>Rhodosalinus sp. strain E84T genomic sequence and assembly.</title>
        <authorList>
            <person name="Liu Z.-W."/>
            <person name="Lu D.-C."/>
        </authorList>
    </citation>
    <scope>NUCLEOTIDE SEQUENCE [LARGE SCALE GENOMIC DNA]</scope>
    <source>
        <strain evidence="2 3">E84</strain>
    </source>
</reference>
<feature type="signal peptide" evidence="1">
    <location>
        <begin position="1"/>
        <end position="21"/>
    </location>
</feature>
<dbReference type="Proteomes" id="UP000253370">
    <property type="component" value="Unassembled WGS sequence"/>
</dbReference>
<name>A0A365U8J3_9RHOB</name>
<dbReference type="AlphaFoldDB" id="A0A365U8J3"/>
<keyword evidence="1" id="KW-0732">Signal</keyword>
<keyword evidence="3" id="KW-1185">Reference proteome</keyword>
<protein>
    <submittedName>
        <fullName evidence="2">Uncharacterized protein</fullName>
    </submittedName>
</protein>
<dbReference type="OrthoDB" id="7830139at2"/>
<sequence length="231" mass="24580">MRRVTGLLVALALSQAAAAQAQPGSPVDCGLPDRAVRVEGAAPELAHRLCAAAERGIRQLDACGLPTSPTMTIDVVAELTHAGIPCLGGHECGADRVQLAAPEAFERALAPDSAFRALPRPEFYDSVLVHELAHAALDRQVCADPPCAAEHEYVAYSMQMQSLDPAQRARIVTAARGTDRVTETRLNEFIAFAAPETFAAWVWVHFSRPENGCAFIGRLISGEAQLGLGAF</sequence>
<dbReference type="EMBL" id="QNTQ01000013">
    <property type="protein sequence ID" value="RBI84052.1"/>
    <property type="molecule type" value="Genomic_DNA"/>
</dbReference>
<comment type="caution">
    <text evidence="2">The sequence shown here is derived from an EMBL/GenBank/DDBJ whole genome shotgun (WGS) entry which is preliminary data.</text>
</comment>
<dbReference type="InterPro" id="IPR046579">
    <property type="entry name" value="DUF6639"/>
</dbReference>
<feature type="chain" id="PRO_5017016763" evidence="1">
    <location>
        <begin position="22"/>
        <end position="231"/>
    </location>
</feature>
<organism evidence="2 3">
    <name type="scientific">Rhodosalinus halophilus</name>
    <dbReference type="NCBI Taxonomy" id="2259333"/>
    <lineage>
        <taxon>Bacteria</taxon>
        <taxon>Pseudomonadati</taxon>
        <taxon>Pseudomonadota</taxon>
        <taxon>Alphaproteobacteria</taxon>
        <taxon>Rhodobacterales</taxon>
        <taxon>Paracoccaceae</taxon>
        <taxon>Rhodosalinus</taxon>
    </lineage>
</organism>
<proteinExistence type="predicted"/>
<gene>
    <name evidence="2" type="ORF">DRV85_13640</name>
</gene>
<dbReference type="RefSeq" id="WP_113290031.1">
    <property type="nucleotide sequence ID" value="NZ_QNTQ01000013.1"/>
</dbReference>
<dbReference type="Pfam" id="PF20344">
    <property type="entry name" value="DUF6639"/>
    <property type="match status" value="1"/>
</dbReference>
<accession>A0A365U8J3</accession>
<evidence type="ECO:0000313" key="2">
    <source>
        <dbReference type="EMBL" id="RBI84052.1"/>
    </source>
</evidence>
<evidence type="ECO:0000313" key="3">
    <source>
        <dbReference type="Proteomes" id="UP000253370"/>
    </source>
</evidence>
<evidence type="ECO:0000256" key="1">
    <source>
        <dbReference type="SAM" id="SignalP"/>
    </source>
</evidence>